<accession>A0A433X410</accession>
<proteinExistence type="predicted"/>
<evidence type="ECO:0000256" key="2">
    <source>
        <dbReference type="ARBA" id="ARBA00023125"/>
    </source>
</evidence>
<reference evidence="6 7" key="1">
    <citation type="journal article" date="2016" name="Int. J. Syst. Evol. Microbiol.">
        <title>Arsenicitalea aurantiaca gen. nov., sp. nov., a new member of the family Hyphomicrobiaceae, isolated from high-arsenic sediment.</title>
        <authorList>
            <person name="Mu Y."/>
            <person name="Zhou L."/>
            <person name="Zeng X.C."/>
            <person name="Liu L."/>
            <person name="Pan Y."/>
            <person name="Chen X."/>
            <person name="Wang J."/>
            <person name="Li S."/>
            <person name="Li W.J."/>
            <person name="Wang Y."/>
        </authorList>
    </citation>
    <scope>NUCLEOTIDE SEQUENCE [LARGE SCALE GENOMIC DNA]</scope>
    <source>
        <strain evidence="6 7">42-50</strain>
    </source>
</reference>
<comment type="caution">
    <text evidence="6">The sequence shown here is derived from an EMBL/GenBank/DDBJ whole genome shotgun (WGS) entry which is preliminary data.</text>
</comment>
<keyword evidence="2" id="KW-0238">DNA-binding</keyword>
<dbReference type="Pfam" id="PF01380">
    <property type="entry name" value="SIS"/>
    <property type="match status" value="1"/>
</dbReference>
<organism evidence="6 7">
    <name type="scientific">Arsenicitalea aurantiaca</name>
    <dbReference type="NCBI Taxonomy" id="1783274"/>
    <lineage>
        <taxon>Bacteria</taxon>
        <taxon>Pseudomonadati</taxon>
        <taxon>Pseudomonadota</taxon>
        <taxon>Alphaproteobacteria</taxon>
        <taxon>Hyphomicrobiales</taxon>
        <taxon>Devosiaceae</taxon>
        <taxon>Arsenicitalea</taxon>
    </lineage>
</organism>
<feature type="domain" description="HTH rpiR-type" evidence="4">
    <location>
        <begin position="18"/>
        <end position="94"/>
    </location>
</feature>
<dbReference type="AlphaFoldDB" id="A0A433X410"/>
<dbReference type="InterPro" id="IPR000281">
    <property type="entry name" value="HTH_RpiR"/>
</dbReference>
<dbReference type="PANTHER" id="PTHR30514">
    <property type="entry name" value="GLUCOKINASE"/>
    <property type="match status" value="1"/>
</dbReference>
<dbReference type="RefSeq" id="WP_127189516.1">
    <property type="nucleotide sequence ID" value="NZ_RZNJ01000006.1"/>
</dbReference>
<dbReference type="Gene3D" id="3.40.50.10490">
    <property type="entry name" value="Glucose-6-phosphate isomerase like protein, domain 1"/>
    <property type="match status" value="1"/>
</dbReference>
<keyword evidence="3" id="KW-0804">Transcription</keyword>
<evidence type="ECO:0000313" key="6">
    <source>
        <dbReference type="EMBL" id="RUT28792.1"/>
    </source>
</evidence>
<dbReference type="OrthoDB" id="9814005at2"/>
<dbReference type="SUPFAM" id="SSF53697">
    <property type="entry name" value="SIS domain"/>
    <property type="match status" value="1"/>
</dbReference>
<feature type="domain" description="SIS" evidence="5">
    <location>
        <begin position="143"/>
        <end position="281"/>
    </location>
</feature>
<evidence type="ECO:0000259" key="4">
    <source>
        <dbReference type="PROSITE" id="PS51071"/>
    </source>
</evidence>
<dbReference type="GO" id="GO:1901135">
    <property type="term" value="P:carbohydrate derivative metabolic process"/>
    <property type="evidence" value="ECO:0007669"/>
    <property type="project" value="InterPro"/>
</dbReference>
<dbReference type="Proteomes" id="UP000281547">
    <property type="component" value="Unassembled WGS sequence"/>
</dbReference>
<dbReference type="Gene3D" id="1.10.10.10">
    <property type="entry name" value="Winged helix-like DNA-binding domain superfamily/Winged helix DNA-binding domain"/>
    <property type="match status" value="1"/>
</dbReference>
<sequence>MDAEISNAPDVSPPRDLAGLRALILARRDRFPKRLAQIAIFALDHPEDFALGTAATIAARAETQPSALVRFAQSLGYQGFSDLQAVFRDNLRGRPPSYETRLAAIGEGDGLSRGAALLSESATAARHSLDALARIDPAALEAAVATLAEAETIHLVAQRRAFPVTAYLAYAFAQLGVRARAATSPFGIEAEELGFATPADRVIAVSFSPYAPATIAQARLLSERGLPIVSITDSAFSPLVPLSAHWFEIAEGDFGGFRSLSGSLAFAMALAIAVAEARRRH</sequence>
<dbReference type="EMBL" id="RZNJ01000006">
    <property type="protein sequence ID" value="RUT28792.1"/>
    <property type="molecule type" value="Genomic_DNA"/>
</dbReference>
<evidence type="ECO:0000259" key="5">
    <source>
        <dbReference type="PROSITE" id="PS51464"/>
    </source>
</evidence>
<dbReference type="InterPro" id="IPR009057">
    <property type="entry name" value="Homeodomain-like_sf"/>
</dbReference>
<dbReference type="CDD" id="cd05013">
    <property type="entry name" value="SIS_RpiR"/>
    <property type="match status" value="1"/>
</dbReference>
<evidence type="ECO:0000256" key="1">
    <source>
        <dbReference type="ARBA" id="ARBA00023015"/>
    </source>
</evidence>
<dbReference type="PROSITE" id="PS51464">
    <property type="entry name" value="SIS"/>
    <property type="match status" value="1"/>
</dbReference>
<dbReference type="InterPro" id="IPR036388">
    <property type="entry name" value="WH-like_DNA-bd_sf"/>
</dbReference>
<dbReference type="GO" id="GO:0097367">
    <property type="term" value="F:carbohydrate derivative binding"/>
    <property type="evidence" value="ECO:0007669"/>
    <property type="project" value="InterPro"/>
</dbReference>
<protein>
    <submittedName>
        <fullName evidence="6">MurR/RpiR family transcriptional regulator</fullName>
    </submittedName>
</protein>
<dbReference type="PANTHER" id="PTHR30514:SF20">
    <property type="entry name" value="TRANSCRIPTIONAL REGULATOR"/>
    <property type="match status" value="1"/>
</dbReference>
<dbReference type="InterPro" id="IPR035472">
    <property type="entry name" value="RpiR-like_SIS"/>
</dbReference>
<evidence type="ECO:0000256" key="3">
    <source>
        <dbReference type="ARBA" id="ARBA00023163"/>
    </source>
</evidence>
<dbReference type="SUPFAM" id="SSF46689">
    <property type="entry name" value="Homeodomain-like"/>
    <property type="match status" value="1"/>
</dbReference>
<name>A0A433X410_9HYPH</name>
<dbReference type="InterPro" id="IPR046348">
    <property type="entry name" value="SIS_dom_sf"/>
</dbReference>
<dbReference type="Pfam" id="PF01418">
    <property type="entry name" value="HTH_6"/>
    <property type="match status" value="1"/>
</dbReference>
<gene>
    <name evidence="6" type="ORF">EMQ25_15500</name>
</gene>
<evidence type="ECO:0000313" key="7">
    <source>
        <dbReference type="Proteomes" id="UP000281547"/>
    </source>
</evidence>
<dbReference type="PROSITE" id="PS51071">
    <property type="entry name" value="HTH_RPIR"/>
    <property type="match status" value="1"/>
</dbReference>
<dbReference type="InterPro" id="IPR047640">
    <property type="entry name" value="RpiR-like"/>
</dbReference>
<dbReference type="GO" id="GO:0003677">
    <property type="term" value="F:DNA binding"/>
    <property type="evidence" value="ECO:0007669"/>
    <property type="project" value="UniProtKB-KW"/>
</dbReference>
<keyword evidence="1" id="KW-0805">Transcription regulation</keyword>
<dbReference type="GO" id="GO:0003700">
    <property type="term" value="F:DNA-binding transcription factor activity"/>
    <property type="evidence" value="ECO:0007669"/>
    <property type="project" value="InterPro"/>
</dbReference>
<dbReference type="InterPro" id="IPR001347">
    <property type="entry name" value="SIS_dom"/>
</dbReference>
<keyword evidence="7" id="KW-1185">Reference proteome</keyword>